<dbReference type="FunFam" id="3.40.50.300:FF:001236">
    <property type="entry name" value="ATP-dependent helicase/nuclease subunit A"/>
    <property type="match status" value="1"/>
</dbReference>
<dbReference type="HAMAP" id="MF_01451">
    <property type="entry name" value="AddA"/>
    <property type="match status" value="1"/>
</dbReference>
<dbReference type="GO" id="GO:0005829">
    <property type="term" value="C:cytosol"/>
    <property type="evidence" value="ECO:0007669"/>
    <property type="project" value="TreeGrafter"/>
</dbReference>
<dbReference type="Proteomes" id="UP000199433">
    <property type="component" value="Unassembled WGS sequence"/>
</dbReference>
<evidence type="ECO:0000256" key="5">
    <source>
        <dbReference type="ARBA" id="ARBA00022806"/>
    </source>
</evidence>
<evidence type="ECO:0000256" key="11">
    <source>
        <dbReference type="ARBA" id="ARBA00034617"/>
    </source>
</evidence>
<dbReference type="OrthoDB" id="9810135at2"/>
<evidence type="ECO:0000313" key="17">
    <source>
        <dbReference type="EMBL" id="SDJ60697.1"/>
    </source>
</evidence>
<dbReference type="Pfam" id="PF12705">
    <property type="entry name" value="PDDEXK_1"/>
    <property type="match status" value="1"/>
</dbReference>
<comment type="catalytic activity">
    <reaction evidence="11 13">
        <text>Couples ATP hydrolysis with the unwinding of duplex DNA by translocating in the 3'-5' direction.</text>
        <dbReference type="EC" id="5.6.2.4"/>
    </reaction>
</comment>
<evidence type="ECO:0000256" key="3">
    <source>
        <dbReference type="ARBA" id="ARBA00022763"/>
    </source>
</evidence>
<dbReference type="InterPro" id="IPR011335">
    <property type="entry name" value="Restrct_endonuc-II-like"/>
</dbReference>
<dbReference type="PANTHER" id="PTHR11070">
    <property type="entry name" value="UVRD / RECB / PCRA DNA HELICASE FAMILY MEMBER"/>
    <property type="match status" value="1"/>
</dbReference>
<dbReference type="EMBL" id="FNFK01000001">
    <property type="protein sequence ID" value="SDJ60697.1"/>
    <property type="molecule type" value="Genomic_DNA"/>
</dbReference>
<dbReference type="GO" id="GO:0003690">
    <property type="term" value="F:double-stranded DNA binding"/>
    <property type="evidence" value="ECO:0007669"/>
    <property type="project" value="UniProtKB-UniRule"/>
</dbReference>
<comment type="similarity">
    <text evidence="13">Belongs to the helicase family. AddA subfamily.</text>
</comment>
<evidence type="ECO:0000256" key="7">
    <source>
        <dbReference type="ARBA" id="ARBA00022840"/>
    </source>
</evidence>
<organism evidence="17 18">
    <name type="scientific">Alkalibacterium thalassium</name>
    <dbReference type="NCBI Taxonomy" id="426701"/>
    <lineage>
        <taxon>Bacteria</taxon>
        <taxon>Bacillati</taxon>
        <taxon>Bacillota</taxon>
        <taxon>Bacilli</taxon>
        <taxon>Lactobacillales</taxon>
        <taxon>Carnobacteriaceae</taxon>
        <taxon>Alkalibacterium</taxon>
    </lineage>
</organism>
<name>A0A1G8V4B0_9LACT</name>
<evidence type="ECO:0000256" key="2">
    <source>
        <dbReference type="ARBA" id="ARBA00022741"/>
    </source>
</evidence>
<dbReference type="AlphaFoldDB" id="A0A1G8V4B0"/>
<keyword evidence="1 13" id="KW-0540">Nuclease</keyword>
<dbReference type="GO" id="GO:0008408">
    <property type="term" value="F:3'-5' exonuclease activity"/>
    <property type="evidence" value="ECO:0007669"/>
    <property type="project" value="UniProtKB-UniRule"/>
</dbReference>
<dbReference type="InterPro" id="IPR011604">
    <property type="entry name" value="PDDEXK-like_dom_sf"/>
</dbReference>
<dbReference type="Pfam" id="PF13361">
    <property type="entry name" value="UvrD_C"/>
    <property type="match status" value="1"/>
</dbReference>
<dbReference type="GO" id="GO:0043138">
    <property type="term" value="F:3'-5' DNA helicase activity"/>
    <property type="evidence" value="ECO:0007669"/>
    <property type="project" value="UniProtKB-UniRule"/>
</dbReference>
<keyword evidence="2 13" id="KW-0547">Nucleotide-binding</keyword>
<dbReference type="InterPro" id="IPR038726">
    <property type="entry name" value="PDDEXK_AddAB-type"/>
</dbReference>
<dbReference type="InterPro" id="IPR000212">
    <property type="entry name" value="DNA_helicase_UvrD/REP"/>
</dbReference>
<dbReference type="STRING" id="426701.SAMN04488098_100142"/>
<dbReference type="RefSeq" id="WP_091264003.1">
    <property type="nucleotide sequence ID" value="NZ_FNFK01000001.1"/>
</dbReference>
<reference evidence="18" key="1">
    <citation type="submission" date="2016-10" db="EMBL/GenBank/DDBJ databases">
        <authorList>
            <person name="Varghese N."/>
            <person name="Submissions S."/>
        </authorList>
    </citation>
    <scope>NUCLEOTIDE SEQUENCE [LARGE SCALE GENOMIC DNA]</scope>
    <source>
        <strain evidence="18">DSM 19181</strain>
    </source>
</reference>
<evidence type="ECO:0000259" key="16">
    <source>
        <dbReference type="PROSITE" id="PS51217"/>
    </source>
</evidence>
<keyword evidence="8 13" id="KW-0238">DNA-binding</keyword>
<dbReference type="Gene3D" id="1.10.274.50">
    <property type="match status" value="1"/>
</dbReference>
<comment type="function">
    <text evidence="13">The heterodimer acts as both an ATP-dependent DNA helicase and an ATP-dependent, dual-direction single-stranded exonuclease. Recognizes the chi site generating a DNA molecule suitable for the initiation of homologous recombination. The AddA nuclease domain is required for chi fragment generation; this subunit has the helicase and 3' -&gt; 5' nuclease activities.</text>
</comment>
<proteinExistence type="inferred from homology"/>
<dbReference type="EC" id="5.6.2.4" evidence="13"/>
<evidence type="ECO:0000313" key="18">
    <source>
        <dbReference type="Proteomes" id="UP000199433"/>
    </source>
</evidence>
<dbReference type="GO" id="GO:0033202">
    <property type="term" value="C:DNA helicase complex"/>
    <property type="evidence" value="ECO:0007669"/>
    <property type="project" value="TreeGrafter"/>
</dbReference>
<dbReference type="GO" id="GO:0016887">
    <property type="term" value="F:ATP hydrolysis activity"/>
    <property type="evidence" value="ECO:0007669"/>
    <property type="project" value="RHEA"/>
</dbReference>
<keyword evidence="9 13" id="KW-0234">DNA repair</keyword>
<keyword evidence="18" id="KW-1185">Reference proteome</keyword>
<evidence type="ECO:0000256" key="4">
    <source>
        <dbReference type="ARBA" id="ARBA00022801"/>
    </source>
</evidence>
<dbReference type="CDD" id="cd17932">
    <property type="entry name" value="DEXQc_UvrD"/>
    <property type="match status" value="1"/>
</dbReference>
<evidence type="ECO:0000256" key="14">
    <source>
        <dbReference type="PROSITE-ProRule" id="PRU00560"/>
    </source>
</evidence>
<keyword evidence="10 13" id="KW-0413">Isomerase</keyword>
<dbReference type="SUPFAM" id="SSF52980">
    <property type="entry name" value="Restriction endonuclease-like"/>
    <property type="match status" value="1"/>
</dbReference>
<sequence>MATIPSKPADAQFTDHQWQAIYDEGKNILVSASAGSGKTTVLVQRVIEKIKNFTDINELLVVTYTNAAAREMKERIQKAIQKELNAETDPKKKQHLIRQIPLLGHADISTLHSFCLKVIKRYYYLIDFDPVFRLLTDDTEIALMKEDVWEELREELYGEEDSLFEALAQAYSNDRSDDGLTDLIFKLYDFSRSKTDSKAWLSDLSSRYEMEGGDLSSSTIFQELAKPAILDTLDTAKELLSDAHQMSNGDLSLDKTVELLVNDLELVERAEQAIHEDRLNDVYSLLNGPIFPRWKNPGKHSPDEVKEAAKEMKSFRDKAKSFVVSLRDDYFLLSPDEQAETMSAVKGLVEELSRVAVLFYDRYQQHKADRKVLDFNDLEHLTLAILIDADDGQSVPSEASRHYRRQFAEVMVDEYQDINLIQETILKWLTRSSDDIGNQFMVGDVKQSIYSFRLADPSLFIEKYERYEKSQDGDRIILAENFRSRPEVLQFTNFIFEQLMDKKVGELDYDESAKLINRFTAFPESDRFSADVLIYETEEEESEEDSDSLESDSVSFQMNTKTKGEIYMVADKILEMVASGYEVYDKELKANRPVQFRDIVLLTPTKKNNIDIQDIFKQLQIPTAVNDTQNYFQTTEIAIMMSLLKVIDNPKQDIPLAAVLRSPMVGLNEVDMARIRIEDKQGTYFEALQAFVSRTNWQDEANIKLQEKLIQFYQKLEHWRTQSKRKSLVELIWMIYEDTGFLHYVGGMSSGRQRKANLHALYERAASYEKTSFKGLFQFIRFIEKMQKKDKDLAEPSAVTDGEDAVRVMTIHASKGLEFPIVFVMDMSKRFNLMDIRGSTVLDEEYGVGSEYIDVTNRIKTPTLPETVLKMQKKNRILSEQMRVLYVALTRAEQKLFLVGSYKNKETAISKWNKVSGHAQTVLPPALRLDSQHFMDWIGQCLIRHQNMEAESEIKSQNRWVHTYDTSFTVSFYQSTELEEHLISYQNEESSNWFEDLKQGKMKESDNETVKAAVSQALSLMAFEYPYELATQTTSYQSVSEIKRMFEEPDDGQMVKIDVTNPRQSNRYVEDELERPKFLQEVLKPSGAEIGKATHLVLQAIDLNESLTADDIKAEVNKLASEKVITEDIAELIPVEKIDRFFQTTFGRYILGHVSSMKREVPFSLLLEARDIFQDMQAVDDNVLIHGIIDGYIEGEEGLILFDYKTDNVERFQDRAEEEMLKKYKGQLMLYKQALESILRKPVLETYLVLLDNGQTIQVD</sequence>
<keyword evidence="6 13" id="KW-0269">Exonuclease</keyword>
<dbReference type="GO" id="GO:0000724">
    <property type="term" value="P:double-strand break repair via homologous recombination"/>
    <property type="evidence" value="ECO:0007669"/>
    <property type="project" value="UniProtKB-UniRule"/>
</dbReference>
<feature type="domain" description="UvrD-like helicase C-terminal" evidence="16">
    <location>
        <begin position="523"/>
        <end position="816"/>
    </location>
</feature>
<dbReference type="Gene3D" id="3.40.50.300">
    <property type="entry name" value="P-loop containing nucleotide triphosphate hydrolases"/>
    <property type="match status" value="4"/>
</dbReference>
<evidence type="ECO:0000256" key="13">
    <source>
        <dbReference type="HAMAP-Rule" id="MF_01451"/>
    </source>
</evidence>
<dbReference type="InterPro" id="IPR014016">
    <property type="entry name" value="UvrD-like_ATP-bd"/>
</dbReference>
<dbReference type="InterPro" id="IPR014152">
    <property type="entry name" value="AddA"/>
</dbReference>
<dbReference type="PROSITE" id="PS51217">
    <property type="entry name" value="UVRD_HELICASE_CTER"/>
    <property type="match status" value="1"/>
</dbReference>
<evidence type="ECO:0000256" key="8">
    <source>
        <dbReference type="ARBA" id="ARBA00023125"/>
    </source>
</evidence>
<dbReference type="PROSITE" id="PS51198">
    <property type="entry name" value="UVRD_HELICASE_ATP_BIND"/>
    <property type="match status" value="1"/>
</dbReference>
<dbReference type="NCBIfam" id="TIGR02785">
    <property type="entry name" value="addA_Gpos"/>
    <property type="match status" value="1"/>
</dbReference>
<dbReference type="Gene3D" id="3.90.320.10">
    <property type="match status" value="1"/>
</dbReference>
<dbReference type="GO" id="GO:0005524">
    <property type="term" value="F:ATP binding"/>
    <property type="evidence" value="ECO:0007669"/>
    <property type="project" value="UniProtKB-UniRule"/>
</dbReference>
<evidence type="ECO:0000256" key="10">
    <source>
        <dbReference type="ARBA" id="ARBA00023235"/>
    </source>
</evidence>
<keyword evidence="7 13" id="KW-0067">ATP-binding</keyword>
<dbReference type="SUPFAM" id="SSF52540">
    <property type="entry name" value="P-loop containing nucleoside triphosphate hydrolases"/>
    <property type="match status" value="1"/>
</dbReference>
<feature type="domain" description="UvrD-like helicase ATP-binding" evidence="15">
    <location>
        <begin position="11"/>
        <end position="485"/>
    </location>
</feature>
<evidence type="ECO:0000256" key="9">
    <source>
        <dbReference type="ARBA" id="ARBA00023204"/>
    </source>
</evidence>
<accession>A0A1G8V4B0</accession>
<dbReference type="Pfam" id="PF00580">
    <property type="entry name" value="UvrD-helicase"/>
    <property type="match status" value="1"/>
</dbReference>
<evidence type="ECO:0000259" key="15">
    <source>
        <dbReference type="PROSITE" id="PS51198"/>
    </source>
</evidence>
<evidence type="ECO:0000256" key="6">
    <source>
        <dbReference type="ARBA" id="ARBA00022839"/>
    </source>
</evidence>
<keyword evidence="4 13" id="KW-0378">Hydrolase</keyword>
<evidence type="ECO:0000256" key="1">
    <source>
        <dbReference type="ARBA" id="ARBA00022722"/>
    </source>
</evidence>
<comment type="catalytic activity">
    <reaction evidence="12 13">
        <text>ATP + H2O = ADP + phosphate + H(+)</text>
        <dbReference type="Rhea" id="RHEA:13065"/>
        <dbReference type="ChEBI" id="CHEBI:15377"/>
        <dbReference type="ChEBI" id="CHEBI:15378"/>
        <dbReference type="ChEBI" id="CHEBI:30616"/>
        <dbReference type="ChEBI" id="CHEBI:43474"/>
        <dbReference type="ChEBI" id="CHEBI:456216"/>
        <dbReference type="EC" id="5.6.2.4"/>
    </reaction>
</comment>
<protein>
    <recommendedName>
        <fullName evidence="13">ATP-dependent helicase/nuclease subunit A</fullName>
        <ecNumber evidence="13">3.1.-.-</ecNumber>
        <ecNumber evidence="13">5.6.2.4</ecNumber>
    </recommendedName>
    <alternativeName>
        <fullName evidence="13">ATP-dependent helicase/nuclease AddA</fullName>
    </alternativeName>
    <alternativeName>
        <fullName evidence="13">DNA 3'-5' helicase AddA</fullName>
    </alternativeName>
</protein>
<gene>
    <name evidence="13" type="primary">addA</name>
    <name evidence="17" type="ORF">SAMN04488098_100142</name>
</gene>
<keyword evidence="5 13" id="KW-0347">Helicase</keyword>
<comment type="subunit">
    <text evidence="13">Heterodimer of AddA and AddB/RexB.</text>
</comment>
<keyword evidence="3 13" id="KW-0227">DNA damage</keyword>
<evidence type="ECO:0000256" key="12">
    <source>
        <dbReference type="ARBA" id="ARBA00048988"/>
    </source>
</evidence>
<feature type="binding site" evidence="14">
    <location>
        <begin position="32"/>
        <end position="39"/>
    </location>
    <ligand>
        <name>ATP</name>
        <dbReference type="ChEBI" id="CHEBI:30616"/>
    </ligand>
</feature>
<dbReference type="InterPro" id="IPR027417">
    <property type="entry name" value="P-loop_NTPase"/>
</dbReference>
<dbReference type="PANTHER" id="PTHR11070:SF48">
    <property type="entry name" value="ATP-DEPENDENT HELICASE_NUCLEASE SUBUNIT A"/>
    <property type="match status" value="1"/>
</dbReference>
<comment type="cofactor">
    <cofactor evidence="13">
        <name>Mg(2+)</name>
        <dbReference type="ChEBI" id="CHEBI:18420"/>
    </cofactor>
</comment>
<dbReference type="InterPro" id="IPR014017">
    <property type="entry name" value="DNA_helicase_UvrD-like_C"/>
</dbReference>
<dbReference type="EC" id="3.1.-.-" evidence="13"/>